<dbReference type="AlphaFoldDB" id="A0A3B0V7D0"/>
<keyword evidence="1" id="KW-1133">Transmembrane helix</keyword>
<evidence type="ECO:0000256" key="1">
    <source>
        <dbReference type="SAM" id="Phobius"/>
    </source>
</evidence>
<keyword evidence="1" id="KW-0812">Transmembrane</keyword>
<name>A0A3B0V7D0_9ZZZZ</name>
<accession>A0A3B0V7D0</accession>
<dbReference type="EMBL" id="UOEW01000233">
    <property type="protein sequence ID" value="VAW39528.1"/>
    <property type="molecule type" value="Genomic_DNA"/>
</dbReference>
<protein>
    <submittedName>
        <fullName evidence="2">Uncharacterized protein</fullName>
    </submittedName>
</protein>
<keyword evidence="1" id="KW-0472">Membrane</keyword>
<gene>
    <name evidence="2" type="ORF">MNBD_GAMMA01-960</name>
</gene>
<reference evidence="2" key="1">
    <citation type="submission" date="2018-06" db="EMBL/GenBank/DDBJ databases">
        <authorList>
            <person name="Zhirakovskaya E."/>
        </authorList>
    </citation>
    <scope>NUCLEOTIDE SEQUENCE</scope>
</reference>
<organism evidence="2">
    <name type="scientific">hydrothermal vent metagenome</name>
    <dbReference type="NCBI Taxonomy" id="652676"/>
    <lineage>
        <taxon>unclassified sequences</taxon>
        <taxon>metagenomes</taxon>
        <taxon>ecological metagenomes</taxon>
    </lineage>
</organism>
<feature type="transmembrane region" description="Helical" evidence="1">
    <location>
        <begin position="85"/>
        <end position="107"/>
    </location>
</feature>
<evidence type="ECO:0000313" key="2">
    <source>
        <dbReference type="EMBL" id="VAW39528.1"/>
    </source>
</evidence>
<proteinExistence type="predicted"/>
<feature type="transmembrane region" description="Helical" evidence="1">
    <location>
        <begin position="6"/>
        <end position="31"/>
    </location>
</feature>
<sequence>MNQSILTMITLVGFSTLVISYFITIILLIIFNRKVFALDKNLYSHLKLKKLFFLWGNEYKQFVFENGYFLCDYAVIRKLAEMLKYVAFIGTVGFLIGLIVWVLGTILF</sequence>